<evidence type="ECO:0000313" key="2">
    <source>
        <dbReference type="Proteomes" id="UP000887572"/>
    </source>
</evidence>
<evidence type="ECO:0000256" key="1">
    <source>
        <dbReference type="SAM" id="Phobius"/>
    </source>
</evidence>
<reference evidence="3" key="1">
    <citation type="submission" date="2022-11" db="UniProtKB">
        <authorList>
            <consortium name="WormBaseParasite"/>
        </authorList>
    </citation>
    <scope>IDENTIFICATION</scope>
</reference>
<organism evidence="2 3">
    <name type="scientific">Globodera rostochiensis</name>
    <name type="common">Golden nematode worm</name>
    <name type="synonym">Heterodera rostochiensis</name>
    <dbReference type="NCBI Taxonomy" id="31243"/>
    <lineage>
        <taxon>Eukaryota</taxon>
        <taxon>Metazoa</taxon>
        <taxon>Ecdysozoa</taxon>
        <taxon>Nematoda</taxon>
        <taxon>Chromadorea</taxon>
        <taxon>Rhabditida</taxon>
        <taxon>Tylenchina</taxon>
        <taxon>Tylenchomorpha</taxon>
        <taxon>Tylenchoidea</taxon>
        <taxon>Heteroderidae</taxon>
        <taxon>Heteroderinae</taxon>
        <taxon>Globodera</taxon>
    </lineage>
</organism>
<protein>
    <submittedName>
        <fullName evidence="3">Gustatory receptor</fullName>
    </submittedName>
</protein>
<feature type="transmembrane region" description="Helical" evidence="1">
    <location>
        <begin position="94"/>
        <end position="118"/>
    </location>
</feature>
<dbReference type="Proteomes" id="UP000887572">
    <property type="component" value="Unplaced"/>
</dbReference>
<feature type="transmembrane region" description="Helical" evidence="1">
    <location>
        <begin position="318"/>
        <end position="344"/>
    </location>
</feature>
<feature type="transmembrane region" description="Helical" evidence="1">
    <location>
        <begin position="269"/>
        <end position="298"/>
    </location>
</feature>
<sequence>MTSAASSPLLVPFIPPSDIWVGDLLFHRTNRSLKYAADGTLLIMSETFVWSDFCERLFNSFEWLLLWVVAIVLNFFILYLSLRKKRRQLNLQKAHFLLGSLAVCNALLSLGLFVYALLTNVVNDVDSFDMLLRLTRPPHPGSSLWQFVKFLVQTKLAENVFIVQQHILMLASIDRYLTLFEQYTANAKPTALFATILALTFLLALVPLDVNLMRLWVTDKTANLIRLLSMLCPLLLSLVFSGCGLIGLFQQRRLLRRVFGPFFGDELSLSLSLFTLLCVDAVAKFGIFLQLLSINFSIRITVEDAVGDAQLRAIVDIYYSLCHYLLMASPLFHALITLGCVTFYRRRICVIMGKFLGRRRKPKLDYASETMRSIIADQTRARQMRTGVWGERANGGGKRHCELTETSAKRTRTVEA</sequence>
<keyword evidence="1" id="KW-0472">Membrane</keyword>
<proteinExistence type="predicted"/>
<dbReference type="AlphaFoldDB" id="A0A914HTC8"/>
<keyword evidence="1" id="KW-1133">Transmembrane helix</keyword>
<keyword evidence="1" id="KW-0812">Transmembrane</keyword>
<dbReference type="SUPFAM" id="SSF81321">
    <property type="entry name" value="Family A G protein-coupled receptor-like"/>
    <property type="match status" value="1"/>
</dbReference>
<feature type="transmembrane region" description="Helical" evidence="1">
    <location>
        <begin position="228"/>
        <end position="249"/>
    </location>
</feature>
<evidence type="ECO:0000313" key="3">
    <source>
        <dbReference type="WBParaSite" id="Gr19_v10_g4038.t1"/>
    </source>
</evidence>
<accession>A0A914HTC8</accession>
<feature type="transmembrane region" description="Helical" evidence="1">
    <location>
        <begin position="190"/>
        <end position="208"/>
    </location>
</feature>
<feature type="transmembrane region" description="Helical" evidence="1">
    <location>
        <begin position="63"/>
        <end position="82"/>
    </location>
</feature>
<name>A0A914HTC8_GLORO</name>
<keyword evidence="2" id="KW-1185">Reference proteome</keyword>
<dbReference type="WBParaSite" id="Gr19_v10_g4038.t1">
    <property type="protein sequence ID" value="Gr19_v10_g4038.t1"/>
    <property type="gene ID" value="Gr19_v10_g4038"/>
</dbReference>